<sequence length="239" mass="26049">MVISAQVLSINIGGSSNNSNSGNSNYKGTKSDNNNKNSSSKTAKITTGDEIENQEDQQQRNQERNISPLVTKTSAPVRFKHQHSQQNPTWLLNCCTSNLTTAAQQLTVLIDSIGGCNPDPVAISATDIALVTTATDSKTATVARTTTVPTITVPETTTEQDMSRESRHVHVIGLPDSLSDERVSSFFSTFGRVQKVERLGATDFVVSFMDVRSAQKAHSTEPKFQGHQLRIAFHEQSKK</sequence>
<evidence type="ECO:0000313" key="6">
    <source>
        <dbReference type="WBParaSite" id="nOo.2.0.1.t05866-RA"/>
    </source>
</evidence>
<name>A0A182ECS1_ONCOC</name>
<dbReference type="EMBL" id="UYRW01001676">
    <property type="protein sequence ID" value="VDK79819.1"/>
    <property type="molecule type" value="Genomic_DNA"/>
</dbReference>
<accession>A0A182ECS1</accession>
<proteinExistence type="predicted"/>
<dbReference type="InterPro" id="IPR000504">
    <property type="entry name" value="RRM_dom"/>
</dbReference>
<evidence type="ECO:0000313" key="5">
    <source>
        <dbReference type="Proteomes" id="UP000271087"/>
    </source>
</evidence>
<dbReference type="InterPro" id="IPR012677">
    <property type="entry name" value="Nucleotide-bd_a/b_plait_sf"/>
</dbReference>
<evidence type="ECO:0000259" key="3">
    <source>
        <dbReference type="PROSITE" id="PS50102"/>
    </source>
</evidence>
<feature type="compositionally biased region" description="Low complexity" evidence="2">
    <location>
        <begin position="11"/>
        <end position="46"/>
    </location>
</feature>
<dbReference type="Gene3D" id="3.30.70.330">
    <property type="match status" value="1"/>
</dbReference>
<dbReference type="PROSITE" id="PS50102">
    <property type="entry name" value="RRM"/>
    <property type="match status" value="1"/>
</dbReference>
<gene>
    <name evidence="4" type="ORF">NOO_LOCUS5866</name>
</gene>
<evidence type="ECO:0000313" key="4">
    <source>
        <dbReference type="EMBL" id="VDK79819.1"/>
    </source>
</evidence>
<dbReference type="WBParaSite" id="nOo.2.0.1.t05866-RA">
    <property type="protein sequence ID" value="nOo.2.0.1.t05866-RA"/>
    <property type="gene ID" value="nOo.2.0.1.g05866"/>
</dbReference>
<evidence type="ECO:0000256" key="1">
    <source>
        <dbReference type="PROSITE-ProRule" id="PRU00176"/>
    </source>
</evidence>
<dbReference type="OrthoDB" id="6407164at2759"/>
<reference evidence="6" key="1">
    <citation type="submission" date="2016-06" db="UniProtKB">
        <authorList>
            <consortium name="WormBaseParasite"/>
        </authorList>
    </citation>
    <scope>IDENTIFICATION</scope>
</reference>
<protein>
    <submittedName>
        <fullName evidence="6">RRM domain-containing protein</fullName>
    </submittedName>
</protein>
<dbReference type="STRING" id="42157.A0A182ECS1"/>
<dbReference type="SUPFAM" id="SSF54928">
    <property type="entry name" value="RNA-binding domain, RBD"/>
    <property type="match status" value="1"/>
</dbReference>
<feature type="domain" description="RRM" evidence="3">
    <location>
        <begin position="167"/>
        <end position="236"/>
    </location>
</feature>
<dbReference type="Proteomes" id="UP000271087">
    <property type="component" value="Unassembled WGS sequence"/>
</dbReference>
<feature type="region of interest" description="Disordered" evidence="2">
    <location>
        <begin position="11"/>
        <end position="68"/>
    </location>
</feature>
<dbReference type="AlphaFoldDB" id="A0A182ECS1"/>
<dbReference type="GO" id="GO:0003723">
    <property type="term" value="F:RNA binding"/>
    <property type="evidence" value="ECO:0007669"/>
    <property type="project" value="UniProtKB-UniRule"/>
</dbReference>
<reference evidence="4 5" key="2">
    <citation type="submission" date="2018-08" db="EMBL/GenBank/DDBJ databases">
        <authorList>
            <person name="Laetsch R D."/>
            <person name="Stevens L."/>
            <person name="Kumar S."/>
            <person name="Blaxter L. M."/>
        </authorList>
    </citation>
    <scope>NUCLEOTIDE SEQUENCE [LARGE SCALE GENOMIC DNA]</scope>
</reference>
<keyword evidence="1" id="KW-0694">RNA-binding</keyword>
<evidence type="ECO:0000256" key="2">
    <source>
        <dbReference type="SAM" id="MobiDB-lite"/>
    </source>
</evidence>
<dbReference type="InterPro" id="IPR035979">
    <property type="entry name" value="RBD_domain_sf"/>
</dbReference>
<organism evidence="6">
    <name type="scientific">Onchocerca ochengi</name>
    <name type="common">Filarial nematode worm</name>
    <dbReference type="NCBI Taxonomy" id="42157"/>
    <lineage>
        <taxon>Eukaryota</taxon>
        <taxon>Metazoa</taxon>
        <taxon>Ecdysozoa</taxon>
        <taxon>Nematoda</taxon>
        <taxon>Chromadorea</taxon>
        <taxon>Rhabditida</taxon>
        <taxon>Spirurina</taxon>
        <taxon>Spiruromorpha</taxon>
        <taxon>Filarioidea</taxon>
        <taxon>Onchocercidae</taxon>
        <taxon>Onchocerca</taxon>
    </lineage>
</organism>
<keyword evidence="5" id="KW-1185">Reference proteome</keyword>